<dbReference type="InterPro" id="IPR011009">
    <property type="entry name" value="Kinase-like_dom_sf"/>
</dbReference>
<dbReference type="InterPro" id="IPR050249">
    <property type="entry name" value="Pseudomonas-type_ThrB"/>
</dbReference>
<dbReference type="PANTHER" id="PTHR21064:SF5">
    <property type="entry name" value="SLR1880 PROTEIN"/>
    <property type="match status" value="1"/>
</dbReference>
<name>A0A923PNT0_9BACT</name>
<keyword evidence="3" id="KW-1185">Reference proteome</keyword>
<organism evidence="2 3">
    <name type="scientific">Neolewinella lacunae</name>
    <dbReference type="NCBI Taxonomy" id="1517758"/>
    <lineage>
        <taxon>Bacteria</taxon>
        <taxon>Pseudomonadati</taxon>
        <taxon>Bacteroidota</taxon>
        <taxon>Saprospiria</taxon>
        <taxon>Saprospirales</taxon>
        <taxon>Lewinellaceae</taxon>
        <taxon>Neolewinella</taxon>
    </lineage>
</organism>
<evidence type="ECO:0000313" key="2">
    <source>
        <dbReference type="EMBL" id="MBC6994653.1"/>
    </source>
</evidence>
<sequence length="349" mass="39417">MRILEHFQLASGPTGIEAFGSGHINGSFHVLGREEYLLQRINHRVFPDVAGLMTNIQRVTEHLRGRMARATDLAEPQLTLQIIPTLDGALFRRDEAGDYWRVYTFLGGLHAYDLVEHPDHAYEGARSYGYFLRFLDDFPHARVVPVLPDFHNVIVRLRALEAAAGAAEKDPVLQIRWRECRTDLRRIFEQADARCAIQLAWDKGILKTRVTHNDTKFNNVLLTPQGKGKAVVDLDTVMPGIVHFDYGDGLRTATATAAEDEADLQLVGSDPELYRAFTEGYLEVTQDYLSAAERHYLPQSGALLAYLMAVRFYTDYLRGDVYFGIKHPEHNLLRARNQLRLCAVLAGGI</sequence>
<dbReference type="SUPFAM" id="SSF56112">
    <property type="entry name" value="Protein kinase-like (PK-like)"/>
    <property type="match status" value="1"/>
</dbReference>
<dbReference type="Gene3D" id="3.90.1200.10">
    <property type="match status" value="1"/>
</dbReference>
<evidence type="ECO:0000259" key="1">
    <source>
        <dbReference type="Pfam" id="PF01636"/>
    </source>
</evidence>
<dbReference type="Pfam" id="PF01636">
    <property type="entry name" value="APH"/>
    <property type="match status" value="1"/>
</dbReference>
<comment type="caution">
    <text evidence="2">The sequence shown here is derived from an EMBL/GenBank/DDBJ whole genome shotgun (WGS) entry which is preliminary data.</text>
</comment>
<protein>
    <submittedName>
        <fullName evidence="2">Aminoglycoside phosphotransferase family protein</fullName>
    </submittedName>
</protein>
<dbReference type="PANTHER" id="PTHR21064">
    <property type="entry name" value="AMINOGLYCOSIDE PHOSPHOTRANSFERASE DOMAIN-CONTAINING PROTEIN-RELATED"/>
    <property type="match status" value="1"/>
</dbReference>
<dbReference type="EMBL" id="JACSIT010000100">
    <property type="protein sequence ID" value="MBC6994653.1"/>
    <property type="molecule type" value="Genomic_DNA"/>
</dbReference>
<gene>
    <name evidence="2" type="ORF">H9S92_10795</name>
</gene>
<evidence type="ECO:0000313" key="3">
    <source>
        <dbReference type="Proteomes" id="UP000650081"/>
    </source>
</evidence>
<dbReference type="InterPro" id="IPR002575">
    <property type="entry name" value="Aminoglycoside_PTrfase"/>
</dbReference>
<dbReference type="AlphaFoldDB" id="A0A923PNT0"/>
<proteinExistence type="predicted"/>
<reference evidence="2" key="1">
    <citation type="submission" date="2020-08" db="EMBL/GenBank/DDBJ databases">
        <title>Lewinella bacteria from marine environments.</title>
        <authorList>
            <person name="Zhong Y."/>
        </authorList>
    </citation>
    <scope>NUCLEOTIDE SEQUENCE</scope>
    <source>
        <strain evidence="2">KCTC 42187</strain>
    </source>
</reference>
<accession>A0A923PNT0</accession>
<feature type="domain" description="Aminoglycoside phosphotransferase" evidence="1">
    <location>
        <begin position="16"/>
        <end position="272"/>
    </location>
</feature>
<dbReference type="RefSeq" id="WP_187466719.1">
    <property type="nucleotide sequence ID" value="NZ_JACSIT010000100.1"/>
</dbReference>
<dbReference type="Proteomes" id="UP000650081">
    <property type="component" value="Unassembled WGS sequence"/>
</dbReference>